<gene>
    <name evidence="9 12" type="primary">trpD</name>
    <name evidence="12" type="ORF">IED13_24185</name>
</gene>
<keyword evidence="9" id="KW-0460">Magnesium</keyword>
<evidence type="ECO:0000256" key="9">
    <source>
        <dbReference type="HAMAP-Rule" id="MF_00211"/>
    </source>
</evidence>
<keyword evidence="5 9" id="KW-0822">Tryptophan biosynthesis</keyword>
<evidence type="ECO:0000256" key="5">
    <source>
        <dbReference type="ARBA" id="ARBA00022822"/>
    </source>
</evidence>
<dbReference type="InterPro" id="IPR035902">
    <property type="entry name" value="Nuc_phospho_transferase"/>
</dbReference>
<dbReference type="SUPFAM" id="SSF52418">
    <property type="entry name" value="Nucleoside phosphorylase/phosphoribosyltransferase catalytic domain"/>
    <property type="match status" value="1"/>
</dbReference>
<evidence type="ECO:0000256" key="4">
    <source>
        <dbReference type="ARBA" id="ARBA00022679"/>
    </source>
</evidence>
<dbReference type="InterPro" id="IPR017459">
    <property type="entry name" value="Glycosyl_Trfase_fam3_N_dom"/>
</dbReference>
<dbReference type="GO" id="GO:0000287">
    <property type="term" value="F:magnesium ion binding"/>
    <property type="evidence" value="ECO:0007669"/>
    <property type="project" value="UniProtKB-UniRule"/>
</dbReference>
<comment type="function">
    <text evidence="9">Catalyzes the transfer of the phosphoribosyl group of 5-phosphorylribose-1-pyrophosphate (PRPP) to anthranilate to yield N-(5'-phosphoribosyl)-anthranilate (PRA).</text>
</comment>
<dbReference type="AlphaFoldDB" id="A0A927ECJ9"/>
<dbReference type="SUPFAM" id="SSF47648">
    <property type="entry name" value="Nucleoside phosphorylase/phosphoribosyltransferase N-terminal domain"/>
    <property type="match status" value="1"/>
</dbReference>
<dbReference type="HAMAP" id="MF_00211">
    <property type="entry name" value="TrpD"/>
    <property type="match status" value="1"/>
</dbReference>
<evidence type="ECO:0000256" key="3">
    <source>
        <dbReference type="ARBA" id="ARBA00022676"/>
    </source>
</evidence>
<keyword evidence="6 9" id="KW-0057">Aromatic amino acid biosynthesis</keyword>
<feature type="binding site" evidence="9">
    <location>
        <position position="89"/>
    </location>
    <ligand>
        <name>5-phospho-alpha-D-ribose 1-diphosphate</name>
        <dbReference type="ChEBI" id="CHEBI:58017"/>
    </ligand>
</feature>
<comment type="pathway">
    <text evidence="1 9">Amino-acid biosynthesis; L-tryptophan biosynthesis; L-tryptophan from chorismate: step 2/5.</text>
</comment>
<feature type="domain" description="Glycosyl transferase family 3" evidence="10">
    <location>
        <begin position="75"/>
        <end position="324"/>
    </location>
</feature>
<dbReference type="Gene3D" id="1.20.970.10">
    <property type="entry name" value="Transferase, Pyrimidine Nucleoside Phosphorylase, Chain C"/>
    <property type="match status" value="1"/>
</dbReference>
<feature type="binding site" evidence="9">
    <location>
        <begin position="84"/>
        <end position="85"/>
    </location>
    <ligand>
        <name>5-phospho-alpha-D-ribose 1-diphosphate</name>
        <dbReference type="ChEBI" id="CHEBI:58017"/>
    </ligand>
</feature>
<dbReference type="PANTHER" id="PTHR43285:SF2">
    <property type="entry name" value="ANTHRANILATE PHOSPHORIBOSYLTRANSFERASE"/>
    <property type="match status" value="1"/>
</dbReference>
<feature type="binding site" evidence="9">
    <location>
        <begin position="109"/>
        <end position="117"/>
    </location>
    <ligand>
        <name>5-phospho-alpha-D-ribose 1-diphosphate</name>
        <dbReference type="ChEBI" id="CHEBI:58017"/>
    </ligand>
</feature>
<keyword evidence="2 9" id="KW-0028">Amino-acid biosynthesis</keyword>
<dbReference type="GO" id="GO:0000162">
    <property type="term" value="P:L-tryptophan biosynthetic process"/>
    <property type="evidence" value="ECO:0007669"/>
    <property type="project" value="UniProtKB-UniRule"/>
</dbReference>
<comment type="caution">
    <text evidence="12">The sequence shown here is derived from an EMBL/GenBank/DDBJ whole genome shotgun (WGS) entry which is preliminary data.</text>
</comment>
<dbReference type="Pfam" id="PF00591">
    <property type="entry name" value="Glycos_transf_3"/>
    <property type="match status" value="1"/>
</dbReference>
<feature type="binding site" evidence="9">
    <location>
        <position position="226"/>
    </location>
    <ligand>
        <name>Mg(2+)</name>
        <dbReference type="ChEBI" id="CHEBI:18420"/>
        <label>2</label>
    </ligand>
</feature>
<dbReference type="PANTHER" id="PTHR43285">
    <property type="entry name" value="ANTHRANILATE PHOSPHORIBOSYLTRANSFERASE"/>
    <property type="match status" value="1"/>
</dbReference>
<feature type="binding site" evidence="9">
    <location>
        <position position="81"/>
    </location>
    <ligand>
        <name>5-phospho-alpha-D-ribose 1-diphosphate</name>
        <dbReference type="ChEBI" id="CHEBI:58017"/>
    </ligand>
</feature>
<reference evidence="12" key="1">
    <citation type="submission" date="2020-09" db="EMBL/GenBank/DDBJ databases">
        <title>Bosea spartocytisi sp. nov. a root nodule endophyte of Spartocytisus supranubius in the high mountain ecosystem fo the Teide National Park (Canary Islands, Spain).</title>
        <authorList>
            <person name="Pulido-Suarez L."/>
            <person name="Peix A."/>
            <person name="Igual J.M."/>
            <person name="Socas-Perez N."/>
            <person name="Velazquez E."/>
            <person name="Flores-Felix J.D."/>
            <person name="Leon-Barrios M."/>
        </authorList>
    </citation>
    <scope>NUCLEOTIDE SEQUENCE</scope>
    <source>
        <strain evidence="12">SSUT16</strain>
    </source>
</reference>
<comment type="similarity">
    <text evidence="8">In the C-terminal section; belongs to the anthranilate phosphoribosyltransferase family.</text>
</comment>
<name>A0A927ECJ9_9HYPH</name>
<organism evidence="12 13">
    <name type="scientific">Bosea spartocytisi</name>
    <dbReference type="NCBI Taxonomy" id="2773451"/>
    <lineage>
        <taxon>Bacteria</taxon>
        <taxon>Pseudomonadati</taxon>
        <taxon>Pseudomonadota</taxon>
        <taxon>Alphaproteobacteria</taxon>
        <taxon>Hyphomicrobiales</taxon>
        <taxon>Boseaceae</taxon>
        <taxon>Bosea</taxon>
    </lineage>
</organism>
<feature type="binding site" evidence="9">
    <location>
        <position position="167"/>
    </location>
    <ligand>
        <name>anthranilate</name>
        <dbReference type="ChEBI" id="CHEBI:16567"/>
        <label>2</label>
    </ligand>
</feature>
<feature type="binding site" evidence="9">
    <location>
        <begin position="91"/>
        <end position="94"/>
    </location>
    <ligand>
        <name>5-phospho-alpha-D-ribose 1-diphosphate</name>
        <dbReference type="ChEBI" id="CHEBI:58017"/>
    </ligand>
</feature>
<evidence type="ECO:0000256" key="7">
    <source>
        <dbReference type="ARBA" id="ARBA00052328"/>
    </source>
</evidence>
<dbReference type="EC" id="2.4.2.18" evidence="9"/>
<evidence type="ECO:0000256" key="2">
    <source>
        <dbReference type="ARBA" id="ARBA00022605"/>
    </source>
</evidence>
<keyword evidence="3 9" id="KW-0328">Glycosyltransferase</keyword>
<feature type="binding site" evidence="9">
    <location>
        <position position="227"/>
    </location>
    <ligand>
        <name>Mg(2+)</name>
        <dbReference type="ChEBI" id="CHEBI:18420"/>
        <label>2</label>
    </ligand>
</feature>
<dbReference type="Pfam" id="PF02885">
    <property type="entry name" value="Glycos_trans_3N"/>
    <property type="match status" value="1"/>
</dbReference>
<sequence>MDDFKPFIAKVATGASLSREEARDAFDTILSGEVTNAQSAAFLMALRVRGETIDEIAGAVGAMRGKMMSVKAPADAIDIVGTGGDSSGSYNVSTLASIITAACGVPVAKHGNRAASSRSGAADVLTALGVKVGLDPAGTERCIREAGVGFMFAPTHHASMRHVAPVRTELGTRTIFNLLGPLSNPAGVKRQLVGAFSETWLEPMVKVLATLGSTRVWAVHGSDGLDEITTTGPTRVVSLENGKIESFSISPADIGLALAKPEDLRGGTPEQNAAALNAVLGGEKTAFRDIAAFNAAAGLLIAGKAGDLKDGFAQATAALDSGKAKATLAKLIAVSNG</sequence>
<feature type="binding site" evidence="9">
    <location>
        <position position="93"/>
    </location>
    <ligand>
        <name>Mg(2+)</name>
        <dbReference type="ChEBI" id="CHEBI:18420"/>
        <label>1</label>
    </ligand>
</feature>
<accession>A0A927ECJ9</accession>
<feature type="binding site" evidence="9">
    <location>
        <position position="81"/>
    </location>
    <ligand>
        <name>anthranilate</name>
        <dbReference type="ChEBI" id="CHEBI:16567"/>
        <label>1</label>
    </ligand>
</feature>
<evidence type="ECO:0000256" key="8">
    <source>
        <dbReference type="ARBA" id="ARBA00061188"/>
    </source>
</evidence>
<keyword evidence="9" id="KW-0479">Metal-binding</keyword>
<evidence type="ECO:0000259" key="11">
    <source>
        <dbReference type="Pfam" id="PF02885"/>
    </source>
</evidence>
<comment type="cofactor">
    <cofactor evidence="9">
        <name>Mg(2+)</name>
        <dbReference type="ChEBI" id="CHEBI:18420"/>
    </cofactor>
    <text evidence="9">Binds 2 magnesium ions per monomer.</text>
</comment>
<dbReference type="Proteomes" id="UP000619295">
    <property type="component" value="Unassembled WGS sequence"/>
</dbReference>
<comment type="caution">
    <text evidence="9">Lacks conserved residue(s) required for the propagation of feature annotation.</text>
</comment>
<evidence type="ECO:0000256" key="6">
    <source>
        <dbReference type="ARBA" id="ARBA00023141"/>
    </source>
</evidence>
<dbReference type="NCBIfam" id="TIGR01245">
    <property type="entry name" value="trpD"/>
    <property type="match status" value="1"/>
</dbReference>
<dbReference type="RefSeq" id="WP_191125716.1">
    <property type="nucleotide sequence ID" value="NZ_JACXWY010000023.1"/>
</dbReference>
<feature type="binding site" evidence="9">
    <location>
        <position position="227"/>
    </location>
    <ligand>
        <name>Mg(2+)</name>
        <dbReference type="ChEBI" id="CHEBI:18420"/>
        <label>1</label>
    </ligand>
</feature>
<comment type="catalytic activity">
    <reaction evidence="7 9">
        <text>N-(5-phospho-beta-D-ribosyl)anthranilate + diphosphate = 5-phospho-alpha-D-ribose 1-diphosphate + anthranilate</text>
        <dbReference type="Rhea" id="RHEA:11768"/>
        <dbReference type="ChEBI" id="CHEBI:16567"/>
        <dbReference type="ChEBI" id="CHEBI:18277"/>
        <dbReference type="ChEBI" id="CHEBI:33019"/>
        <dbReference type="ChEBI" id="CHEBI:58017"/>
        <dbReference type="EC" id="2.4.2.18"/>
    </reaction>
</comment>
<dbReference type="Gene3D" id="3.40.1030.10">
    <property type="entry name" value="Nucleoside phosphorylase/phosphoribosyltransferase catalytic domain"/>
    <property type="match status" value="1"/>
</dbReference>
<comment type="subunit">
    <text evidence="9">Homodimer.</text>
</comment>
<comment type="similarity">
    <text evidence="9">Belongs to the anthranilate phosphoribosyltransferase family.</text>
</comment>
<dbReference type="InterPro" id="IPR005940">
    <property type="entry name" value="Anthranilate_Pribosyl_Tfrase"/>
</dbReference>
<protein>
    <recommendedName>
        <fullName evidence="9">Anthranilate phosphoribosyltransferase</fullName>
        <ecNumber evidence="9">2.4.2.18</ecNumber>
    </recommendedName>
</protein>
<dbReference type="InterPro" id="IPR000312">
    <property type="entry name" value="Glycosyl_Trfase_fam3"/>
</dbReference>
<feature type="binding site" evidence="9">
    <location>
        <position position="112"/>
    </location>
    <ligand>
        <name>anthranilate</name>
        <dbReference type="ChEBI" id="CHEBI:16567"/>
        <label>1</label>
    </ligand>
</feature>
<dbReference type="FunFam" id="3.40.1030.10:FF:000002">
    <property type="entry name" value="Anthranilate phosphoribosyltransferase"/>
    <property type="match status" value="1"/>
</dbReference>
<keyword evidence="4 9" id="KW-0808">Transferase</keyword>
<dbReference type="GO" id="GO:0004048">
    <property type="term" value="F:anthranilate phosphoribosyltransferase activity"/>
    <property type="evidence" value="ECO:0007669"/>
    <property type="project" value="UniProtKB-UniRule"/>
</dbReference>
<keyword evidence="13" id="KW-1185">Reference proteome</keyword>
<evidence type="ECO:0000259" key="10">
    <source>
        <dbReference type="Pfam" id="PF00591"/>
    </source>
</evidence>
<evidence type="ECO:0000313" key="13">
    <source>
        <dbReference type="Proteomes" id="UP000619295"/>
    </source>
</evidence>
<evidence type="ECO:0000256" key="1">
    <source>
        <dbReference type="ARBA" id="ARBA00004907"/>
    </source>
</evidence>
<proteinExistence type="inferred from homology"/>
<feature type="domain" description="Glycosyl transferase family 3 N-terminal" evidence="11">
    <location>
        <begin position="5"/>
        <end position="65"/>
    </location>
</feature>
<evidence type="ECO:0000313" key="12">
    <source>
        <dbReference type="EMBL" id="MBD3848808.1"/>
    </source>
</evidence>
<dbReference type="InterPro" id="IPR036320">
    <property type="entry name" value="Glycosyl_Trfase_fam3_N_dom_sf"/>
</dbReference>
<feature type="binding site" evidence="9">
    <location>
        <position position="121"/>
    </location>
    <ligand>
        <name>5-phospho-alpha-D-ribose 1-diphosphate</name>
        <dbReference type="ChEBI" id="CHEBI:58017"/>
    </ligand>
</feature>
<dbReference type="EMBL" id="JACXWY010000023">
    <property type="protein sequence ID" value="MBD3848808.1"/>
    <property type="molecule type" value="Genomic_DNA"/>
</dbReference>
<dbReference type="GO" id="GO:0005829">
    <property type="term" value="C:cytosol"/>
    <property type="evidence" value="ECO:0007669"/>
    <property type="project" value="TreeGrafter"/>
</dbReference>